<feature type="domain" description="Partial AB-hydrolase lipase" evidence="10">
    <location>
        <begin position="20"/>
        <end position="84"/>
    </location>
</feature>
<evidence type="ECO:0000256" key="1">
    <source>
        <dbReference type="ARBA" id="ARBA00010701"/>
    </source>
</evidence>
<dbReference type="Gene3D" id="3.40.50.1820">
    <property type="entry name" value="alpha/beta hydrolase"/>
    <property type="match status" value="1"/>
</dbReference>
<evidence type="ECO:0000256" key="4">
    <source>
        <dbReference type="ARBA" id="ARBA00022963"/>
    </source>
</evidence>
<dbReference type="EMBL" id="JAPWDV010000002">
    <property type="protein sequence ID" value="KAJ6220608.1"/>
    <property type="molecule type" value="Genomic_DNA"/>
</dbReference>
<comment type="caution">
    <text evidence="11">The sequence shown here is derived from an EMBL/GenBank/DDBJ whole genome shotgun (WGS) entry which is preliminary data.</text>
</comment>
<sequence length="407" mass="47486">MKFHMLILFHLMINGSFAFQSILSRYNLTLQTYPIVTVDGYILRLHRVITDDYFQSTPHNYSQSRKPIILQHGLFGASNNFFINSQESDYPIKNLTNTTCAKLNNIGICLLKTQRYDVWLPNSRGNFYSNAHLHLSNELSSFWKFNSDHMSAYDLPPTIEFIQNQTKHKQIAYIGYSQGASLMFQLLSSRPEYSKTINPFIAWAPPIYISHMTSMMRYLDTTIPFFQTTAGRFVPMEYLSNYIGSLVCDFSSHTNALCGRVLTSIAGPTNHLNQTRVPNYFQYFPSIASTWSVVQFGQWYRTNRFAYFDYGLIENYHKYGQYSVPEYRLENIPQDYNITIFHGSTDGFVSEQDTRKLIDQLLSYRINVTEYRIPSDTWNHLDFLFGIDAGRLVYEPTIQMLDRFLNH</sequence>
<accession>A0A9Q0M643</accession>
<comment type="similarity">
    <text evidence="1 7">Belongs to the AB hydrolase superfamily. Lipase family.</text>
</comment>
<feature type="chain" id="PRO_5040185717" description="Lipase" evidence="9">
    <location>
        <begin position="19"/>
        <end position="407"/>
    </location>
</feature>
<dbReference type="AlphaFoldDB" id="A0A9Q0M643"/>
<dbReference type="InterPro" id="IPR025483">
    <property type="entry name" value="Lipase_euk"/>
</dbReference>
<organism evidence="11 12">
    <name type="scientific">Blomia tropicalis</name>
    <name type="common">Mite</name>
    <dbReference type="NCBI Taxonomy" id="40697"/>
    <lineage>
        <taxon>Eukaryota</taxon>
        <taxon>Metazoa</taxon>
        <taxon>Ecdysozoa</taxon>
        <taxon>Arthropoda</taxon>
        <taxon>Chelicerata</taxon>
        <taxon>Arachnida</taxon>
        <taxon>Acari</taxon>
        <taxon>Acariformes</taxon>
        <taxon>Sarcoptiformes</taxon>
        <taxon>Astigmata</taxon>
        <taxon>Glycyphagoidea</taxon>
        <taxon>Echimyopodidae</taxon>
        <taxon>Blomia</taxon>
    </lineage>
</organism>
<keyword evidence="4 7" id="KW-0442">Lipid degradation</keyword>
<dbReference type="InterPro" id="IPR029058">
    <property type="entry name" value="AB_hydrolase_fold"/>
</dbReference>
<keyword evidence="6" id="KW-0325">Glycoprotein</keyword>
<evidence type="ECO:0000259" key="10">
    <source>
        <dbReference type="Pfam" id="PF04083"/>
    </source>
</evidence>
<keyword evidence="2 9" id="KW-0732">Signal</keyword>
<protein>
    <recommendedName>
        <fullName evidence="7">Lipase</fullName>
    </recommendedName>
</protein>
<evidence type="ECO:0000313" key="12">
    <source>
        <dbReference type="Proteomes" id="UP001142055"/>
    </source>
</evidence>
<evidence type="ECO:0000256" key="7">
    <source>
        <dbReference type="PIRNR" id="PIRNR000862"/>
    </source>
</evidence>
<gene>
    <name evidence="11" type="ORF">RDWZM_006420</name>
</gene>
<keyword evidence="12" id="KW-1185">Reference proteome</keyword>
<evidence type="ECO:0000256" key="5">
    <source>
        <dbReference type="ARBA" id="ARBA00023098"/>
    </source>
</evidence>
<dbReference type="PIRSF" id="PIRSF000862">
    <property type="entry name" value="Steryl_ester_lip"/>
    <property type="match status" value="1"/>
</dbReference>
<evidence type="ECO:0000256" key="8">
    <source>
        <dbReference type="PIRSR" id="PIRSR000862-1"/>
    </source>
</evidence>
<dbReference type="GO" id="GO:0016042">
    <property type="term" value="P:lipid catabolic process"/>
    <property type="evidence" value="ECO:0007669"/>
    <property type="project" value="UniProtKB-KW"/>
</dbReference>
<proteinExistence type="inferred from homology"/>
<keyword evidence="5" id="KW-0443">Lipid metabolism</keyword>
<evidence type="ECO:0000256" key="9">
    <source>
        <dbReference type="SAM" id="SignalP"/>
    </source>
</evidence>
<dbReference type="Pfam" id="PF04083">
    <property type="entry name" value="Abhydro_lipase"/>
    <property type="match status" value="1"/>
</dbReference>
<dbReference type="GO" id="GO:0016788">
    <property type="term" value="F:hydrolase activity, acting on ester bonds"/>
    <property type="evidence" value="ECO:0007669"/>
    <property type="project" value="InterPro"/>
</dbReference>
<dbReference type="FunFam" id="3.40.50.1820:FF:000057">
    <property type="entry name" value="Lipase"/>
    <property type="match status" value="1"/>
</dbReference>
<dbReference type="Proteomes" id="UP001142055">
    <property type="component" value="Chromosome 2"/>
</dbReference>
<keyword evidence="3 7" id="KW-0378">Hydrolase</keyword>
<evidence type="ECO:0000256" key="6">
    <source>
        <dbReference type="ARBA" id="ARBA00023180"/>
    </source>
</evidence>
<feature type="active site" description="Charge relay system" evidence="8">
    <location>
        <position position="380"/>
    </location>
</feature>
<reference evidence="11" key="1">
    <citation type="submission" date="2022-12" db="EMBL/GenBank/DDBJ databases">
        <title>Genome assemblies of Blomia tropicalis.</title>
        <authorList>
            <person name="Cui Y."/>
        </authorList>
    </citation>
    <scope>NUCLEOTIDE SEQUENCE</scope>
    <source>
        <tissue evidence="11">Adult mites</tissue>
    </source>
</reference>
<feature type="active site" description="Nucleophile" evidence="8">
    <location>
        <position position="177"/>
    </location>
</feature>
<dbReference type="PANTHER" id="PTHR11005">
    <property type="entry name" value="LYSOSOMAL ACID LIPASE-RELATED"/>
    <property type="match status" value="1"/>
</dbReference>
<dbReference type="SUPFAM" id="SSF53474">
    <property type="entry name" value="alpha/beta-Hydrolases"/>
    <property type="match status" value="1"/>
</dbReference>
<feature type="active site" description="Charge relay system" evidence="8">
    <location>
        <position position="346"/>
    </location>
</feature>
<evidence type="ECO:0000256" key="3">
    <source>
        <dbReference type="ARBA" id="ARBA00022801"/>
    </source>
</evidence>
<dbReference type="OMA" id="YIGESHY"/>
<dbReference type="InterPro" id="IPR006693">
    <property type="entry name" value="AB_hydrolase_lipase"/>
</dbReference>
<feature type="signal peptide" evidence="9">
    <location>
        <begin position="1"/>
        <end position="18"/>
    </location>
</feature>
<evidence type="ECO:0000256" key="2">
    <source>
        <dbReference type="ARBA" id="ARBA00022729"/>
    </source>
</evidence>
<evidence type="ECO:0000313" key="11">
    <source>
        <dbReference type="EMBL" id="KAJ6220608.1"/>
    </source>
</evidence>
<name>A0A9Q0M643_BLOTA</name>